<feature type="compositionally biased region" description="Polar residues" evidence="1">
    <location>
        <begin position="199"/>
        <end position="212"/>
    </location>
</feature>
<sequence length="255" mass="28230">MAETADSAAATRATPNRQQPPPKGCTGPVGPESPRQNNIRTSKRHRVMDIRAPARFQLGRGANTQDRAGAATAATTNAVTSAIAPPFRRRQTRHSEARDHHYSLSRGYRQLYDGLQEPRGCGDRERPPAPGYPGHHHLSHQHGQQYQPPGQRGEQLFYFWKHVLKRTCTDTTSSHHTGATGRRHSHPTHGAYRNPTPGPSTNGYPTGYLRSNRTLDIRHSLGHSHEDGMGTHPSQQDNPQPTHGARKSGKNDLCR</sequence>
<dbReference type="AlphaFoldDB" id="A0A6A6DEX8"/>
<evidence type="ECO:0000256" key="1">
    <source>
        <dbReference type="SAM" id="MobiDB-lite"/>
    </source>
</evidence>
<feature type="compositionally biased region" description="Low complexity" evidence="1">
    <location>
        <begin position="62"/>
        <end position="75"/>
    </location>
</feature>
<feature type="compositionally biased region" description="Low complexity" evidence="1">
    <location>
        <begin position="141"/>
        <end position="150"/>
    </location>
</feature>
<keyword evidence="3" id="KW-1185">Reference proteome</keyword>
<evidence type="ECO:0000313" key="3">
    <source>
        <dbReference type="Proteomes" id="UP000800200"/>
    </source>
</evidence>
<dbReference type="Proteomes" id="UP000800200">
    <property type="component" value="Unassembled WGS sequence"/>
</dbReference>
<feature type="region of interest" description="Disordered" evidence="1">
    <location>
        <begin position="170"/>
        <end position="255"/>
    </location>
</feature>
<protein>
    <submittedName>
        <fullName evidence="2">Uncharacterized protein</fullName>
    </submittedName>
</protein>
<feature type="region of interest" description="Disordered" evidence="1">
    <location>
        <begin position="118"/>
        <end position="150"/>
    </location>
</feature>
<feature type="compositionally biased region" description="Basic and acidic residues" evidence="1">
    <location>
        <begin position="213"/>
        <end position="229"/>
    </location>
</feature>
<evidence type="ECO:0000313" key="2">
    <source>
        <dbReference type="EMBL" id="KAF2178054.1"/>
    </source>
</evidence>
<feature type="compositionally biased region" description="Polar residues" evidence="1">
    <location>
        <begin position="232"/>
        <end position="241"/>
    </location>
</feature>
<proteinExistence type="predicted"/>
<dbReference type="EMBL" id="ML994679">
    <property type="protein sequence ID" value="KAF2178054.1"/>
    <property type="molecule type" value="Genomic_DNA"/>
</dbReference>
<name>A0A6A6DEX8_9PEZI</name>
<accession>A0A6A6DEX8</accession>
<organism evidence="2 3">
    <name type="scientific">Zopfia rhizophila CBS 207.26</name>
    <dbReference type="NCBI Taxonomy" id="1314779"/>
    <lineage>
        <taxon>Eukaryota</taxon>
        <taxon>Fungi</taxon>
        <taxon>Dikarya</taxon>
        <taxon>Ascomycota</taxon>
        <taxon>Pezizomycotina</taxon>
        <taxon>Dothideomycetes</taxon>
        <taxon>Dothideomycetes incertae sedis</taxon>
        <taxon>Zopfiaceae</taxon>
        <taxon>Zopfia</taxon>
    </lineage>
</organism>
<feature type="compositionally biased region" description="Low complexity" evidence="1">
    <location>
        <begin position="1"/>
        <end position="14"/>
    </location>
</feature>
<feature type="region of interest" description="Disordered" evidence="1">
    <location>
        <begin position="1"/>
        <end position="75"/>
    </location>
</feature>
<reference evidence="2" key="1">
    <citation type="journal article" date="2020" name="Stud. Mycol.">
        <title>101 Dothideomycetes genomes: a test case for predicting lifestyles and emergence of pathogens.</title>
        <authorList>
            <person name="Haridas S."/>
            <person name="Albert R."/>
            <person name="Binder M."/>
            <person name="Bloem J."/>
            <person name="Labutti K."/>
            <person name="Salamov A."/>
            <person name="Andreopoulos B."/>
            <person name="Baker S."/>
            <person name="Barry K."/>
            <person name="Bills G."/>
            <person name="Bluhm B."/>
            <person name="Cannon C."/>
            <person name="Castanera R."/>
            <person name="Culley D."/>
            <person name="Daum C."/>
            <person name="Ezra D."/>
            <person name="Gonzalez J."/>
            <person name="Henrissat B."/>
            <person name="Kuo A."/>
            <person name="Liang C."/>
            <person name="Lipzen A."/>
            <person name="Lutzoni F."/>
            <person name="Magnuson J."/>
            <person name="Mondo S."/>
            <person name="Nolan M."/>
            <person name="Ohm R."/>
            <person name="Pangilinan J."/>
            <person name="Park H.-J."/>
            <person name="Ramirez L."/>
            <person name="Alfaro M."/>
            <person name="Sun H."/>
            <person name="Tritt A."/>
            <person name="Yoshinaga Y."/>
            <person name="Zwiers L.-H."/>
            <person name="Turgeon B."/>
            <person name="Goodwin S."/>
            <person name="Spatafora J."/>
            <person name="Crous P."/>
            <person name="Grigoriev I."/>
        </authorList>
    </citation>
    <scope>NUCLEOTIDE SEQUENCE</scope>
    <source>
        <strain evidence="2">CBS 207.26</strain>
    </source>
</reference>
<gene>
    <name evidence="2" type="ORF">K469DRAFT_696164</name>
</gene>